<gene>
    <name evidence="1" type="ORF">FHI69_16800</name>
</gene>
<evidence type="ECO:0000313" key="2">
    <source>
        <dbReference type="Proteomes" id="UP000305681"/>
    </source>
</evidence>
<reference evidence="1 2" key="1">
    <citation type="submission" date="2019-06" db="EMBL/GenBank/DDBJ databases">
        <title>Genome sequence of Janthinobacterium lividum UCD_MED1.</title>
        <authorList>
            <person name="De Leon M.E."/>
            <person name="Jospin G."/>
        </authorList>
    </citation>
    <scope>NUCLEOTIDE SEQUENCE [LARGE SCALE GENOMIC DNA]</scope>
    <source>
        <strain evidence="1 2">UCD_MED1</strain>
    </source>
</reference>
<dbReference type="EMBL" id="VDGE01000006">
    <property type="protein sequence ID" value="TNC75903.1"/>
    <property type="molecule type" value="Genomic_DNA"/>
</dbReference>
<evidence type="ECO:0000313" key="1">
    <source>
        <dbReference type="EMBL" id="TNC75903.1"/>
    </source>
</evidence>
<dbReference type="AlphaFoldDB" id="A0A5C4NN22"/>
<sequence>MTCEVAVMNKYALVIAADSAVTTSSSNGAERYSKGGNKIFQLSRDQPVGVMIYGSAMLDGVPWEIIIKNFRNVLDAVTHTTVQGYATAFFDFVKNADFFFPQADRDSKLFERVLRISINLLKEGREEHESIDDATLTIEDRASNWKKFLDEKKAYLESLPLHQEISAGALPEAIVQMANRMVAYTAFGDYLKEQKIDEIVIVSDLVEVACLYFFKLFTEVLGRTGIVFSGFGTEQYFPAVIQYDVYGFVKNDFLYTKEDHNSCEISHADPSGIFQFAMTSSIDTFTTGVGSDTFSEVNRAYRKSTKALVDTVLSDCNIKDAPGNLDATLKKAADDFSSVWLNKMLAVHYHPMKKVIASLPIQEMVHLAETLIVLQSLKERITTHSESVGGPVDIAVITKAEGLVWIKRKHYFEADRNLPYVMRQRAMYGEKS</sequence>
<dbReference type="Proteomes" id="UP000305681">
    <property type="component" value="Unassembled WGS sequence"/>
</dbReference>
<protein>
    <submittedName>
        <fullName evidence="1">Uncharacterized protein</fullName>
    </submittedName>
</protein>
<dbReference type="RefSeq" id="WP_139091355.1">
    <property type="nucleotide sequence ID" value="NZ_VDGE01000006.1"/>
</dbReference>
<name>A0A5C4NN22_9BURK</name>
<accession>A0A5C4NN22</accession>
<organism evidence="1 2">
    <name type="scientific">Janthinobacterium lividum</name>
    <dbReference type="NCBI Taxonomy" id="29581"/>
    <lineage>
        <taxon>Bacteria</taxon>
        <taxon>Pseudomonadati</taxon>
        <taxon>Pseudomonadota</taxon>
        <taxon>Betaproteobacteria</taxon>
        <taxon>Burkholderiales</taxon>
        <taxon>Oxalobacteraceae</taxon>
        <taxon>Janthinobacterium</taxon>
    </lineage>
</organism>
<proteinExistence type="predicted"/>
<comment type="caution">
    <text evidence="1">The sequence shown here is derived from an EMBL/GenBank/DDBJ whole genome shotgun (WGS) entry which is preliminary data.</text>
</comment>